<proteinExistence type="predicted"/>
<dbReference type="Proteomes" id="UP001165960">
    <property type="component" value="Unassembled WGS sequence"/>
</dbReference>
<gene>
    <name evidence="1" type="ORF">DSO57_1011007</name>
</gene>
<organism evidence="1 2">
    <name type="scientific">Entomophthora muscae</name>
    <dbReference type="NCBI Taxonomy" id="34485"/>
    <lineage>
        <taxon>Eukaryota</taxon>
        <taxon>Fungi</taxon>
        <taxon>Fungi incertae sedis</taxon>
        <taxon>Zoopagomycota</taxon>
        <taxon>Entomophthoromycotina</taxon>
        <taxon>Entomophthoromycetes</taxon>
        <taxon>Entomophthorales</taxon>
        <taxon>Entomophthoraceae</taxon>
        <taxon>Entomophthora</taxon>
    </lineage>
</organism>
<dbReference type="EMBL" id="QTSX02007137">
    <property type="protein sequence ID" value="KAJ9050799.1"/>
    <property type="molecule type" value="Genomic_DNA"/>
</dbReference>
<comment type="caution">
    <text evidence="1">The sequence shown here is derived from an EMBL/GenBank/DDBJ whole genome shotgun (WGS) entry which is preliminary data.</text>
</comment>
<reference evidence="1" key="1">
    <citation type="submission" date="2022-04" db="EMBL/GenBank/DDBJ databases">
        <title>Genome of the entomopathogenic fungus Entomophthora muscae.</title>
        <authorList>
            <person name="Elya C."/>
            <person name="Lovett B.R."/>
            <person name="Lee E."/>
            <person name="Macias A.M."/>
            <person name="Hajek A.E."/>
            <person name="De Bivort B.L."/>
            <person name="Kasson M.T."/>
            <person name="De Fine Licht H.H."/>
            <person name="Stajich J.E."/>
        </authorList>
    </citation>
    <scope>NUCLEOTIDE SEQUENCE</scope>
    <source>
        <strain evidence="1">Berkeley</strain>
    </source>
</reference>
<keyword evidence="2" id="KW-1185">Reference proteome</keyword>
<sequence length="65" mass="7398">MQKNPTSHKTKRSRGDFGKELSTENISFSDHPTQDCDQRGAGTKPWYLKAWRLGCRVPPPDKIPT</sequence>
<evidence type="ECO:0000313" key="2">
    <source>
        <dbReference type="Proteomes" id="UP001165960"/>
    </source>
</evidence>
<name>A0ACC2RL58_9FUNG</name>
<evidence type="ECO:0000313" key="1">
    <source>
        <dbReference type="EMBL" id="KAJ9050799.1"/>
    </source>
</evidence>
<protein>
    <submittedName>
        <fullName evidence="1">Uncharacterized protein</fullName>
    </submittedName>
</protein>
<accession>A0ACC2RL58</accession>